<dbReference type="HOGENOM" id="CLU_150860_0_0_1"/>
<dbReference type="Proteomes" id="UP000008068">
    <property type="component" value="Unassembled WGS sequence"/>
</dbReference>
<keyword evidence="1" id="KW-0812">Transmembrane</keyword>
<keyword evidence="1" id="KW-1133">Transmembrane helix</keyword>
<proteinExistence type="predicted"/>
<accession>G0NMZ2</accession>
<dbReference type="PANTHER" id="PTHR47516:SF1">
    <property type="entry name" value="SERPENTINE RECEPTOR, CLASS T-RELATED"/>
    <property type="match status" value="1"/>
</dbReference>
<evidence type="ECO:0000313" key="3">
    <source>
        <dbReference type="Proteomes" id="UP000008068"/>
    </source>
</evidence>
<gene>
    <name evidence="2" type="ORF">CAEBREN_11978</name>
</gene>
<name>G0NMZ2_CAEBE</name>
<dbReference type="PANTHER" id="PTHR47516">
    <property type="entry name" value="SERPENTINE RECEPTOR, CLASS U-RELATED"/>
    <property type="match status" value="1"/>
</dbReference>
<organism evidence="3">
    <name type="scientific">Caenorhabditis brenneri</name>
    <name type="common">Nematode worm</name>
    <dbReference type="NCBI Taxonomy" id="135651"/>
    <lineage>
        <taxon>Eukaryota</taxon>
        <taxon>Metazoa</taxon>
        <taxon>Ecdysozoa</taxon>
        <taxon>Nematoda</taxon>
        <taxon>Chromadorea</taxon>
        <taxon>Rhabditida</taxon>
        <taxon>Rhabditina</taxon>
        <taxon>Rhabditomorpha</taxon>
        <taxon>Rhabditoidea</taxon>
        <taxon>Rhabditidae</taxon>
        <taxon>Peloderinae</taxon>
        <taxon>Caenorhabditis</taxon>
    </lineage>
</organism>
<dbReference type="Pfam" id="PF10322">
    <property type="entry name" value="7TM_GPCR_Sru"/>
    <property type="match status" value="1"/>
</dbReference>
<evidence type="ECO:0000256" key="1">
    <source>
        <dbReference type="SAM" id="Phobius"/>
    </source>
</evidence>
<protein>
    <recommendedName>
        <fullName evidence="4">Serpentine receptor class gamma</fullName>
    </recommendedName>
</protein>
<feature type="transmembrane region" description="Helical" evidence="1">
    <location>
        <begin position="6"/>
        <end position="25"/>
    </location>
</feature>
<dbReference type="InParanoid" id="G0NMZ2"/>
<dbReference type="OrthoDB" id="5902648at2759"/>
<dbReference type="InterPro" id="IPR003839">
    <property type="entry name" value="7TM_GPCR_serpentine_rcpt_Sru"/>
</dbReference>
<dbReference type="EMBL" id="GL379912">
    <property type="protein sequence ID" value="EGT34307.1"/>
    <property type="molecule type" value="Genomic_DNA"/>
</dbReference>
<keyword evidence="3" id="KW-1185">Reference proteome</keyword>
<evidence type="ECO:0000313" key="2">
    <source>
        <dbReference type="EMBL" id="EGT34307.1"/>
    </source>
</evidence>
<dbReference type="eggNOG" id="ENOG502RA5Z">
    <property type="taxonomic scope" value="Eukaryota"/>
</dbReference>
<keyword evidence="1" id="KW-0472">Membrane</keyword>
<feature type="transmembrane region" description="Helical" evidence="1">
    <location>
        <begin position="46"/>
        <end position="69"/>
    </location>
</feature>
<feature type="transmembrane region" description="Helical" evidence="1">
    <location>
        <begin position="75"/>
        <end position="99"/>
    </location>
</feature>
<dbReference type="AlphaFoldDB" id="G0NMZ2"/>
<reference evidence="3" key="1">
    <citation type="submission" date="2011-07" db="EMBL/GenBank/DDBJ databases">
        <authorList>
            <consortium name="Caenorhabditis brenneri Sequencing and Analysis Consortium"/>
            <person name="Wilson R.K."/>
        </authorList>
    </citation>
    <scope>NUCLEOTIDE SEQUENCE [LARGE SCALE GENOMIC DNA]</scope>
    <source>
        <strain evidence="3">PB2801</strain>
    </source>
</reference>
<evidence type="ECO:0008006" key="4">
    <source>
        <dbReference type="Google" id="ProtNLM"/>
    </source>
</evidence>
<sequence length="122" mass="13618">MNVVHFVFSTFVIIMIVVSTVSVVLKLRNGKKTSYRSVVKAHAETTLTVTTVLIIIPLILSQGLTITNFMNSPYFSYILVGRPLLLDLRVNVVSIYFYLTHPVFKKKKISSGPSTFFGSTTT</sequence>